<sequence>MHLSKVVGGLNMYHPLPINIEVQRRQREEFQVAKFLSILDSEHVEVALLFEAKAEFGPPTWANQVFPSSNGGIDVPTPVQPTSGSSESITLSLDDYNKLVQQSSKISLQSNITAPTATLAHSDTHALLNYGCSSSLWVIDSRTSYHMTRESSQFSHLTKSSNTSSILLADGFSSFVLGQGLIHLIPSSPF</sequence>
<protein>
    <recommendedName>
        <fullName evidence="1">Retrovirus-related Pol polyprotein from transposon TNT 1-94-like beta-barrel domain-containing protein</fullName>
    </recommendedName>
</protein>
<reference evidence="2 3" key="1">
    <citation type="journal article" date="2018" name="PLoS Genet.">
        <title>Population sequencing reveals clonal diversity and ancestral inbreeding in the grapevine cultivar Chardonnay.</title>
        <authorList>
            <person name="Roach M.J."/>
            <person name="Johnson D.L."/>
            <person name="Bohlmann J."/>
            <person name="van Vuuren H.J."/>
            <person name="Jones S.J."/>
            <person name="Pretorius I.S."/>
            <person name="Schmidt S.A."/>
            <person name="Borneman A.R."/>
        </authorList>
    </citation>
    <scope>NUCLEOTIDE SEQUENCE [LARGE SCALE GENOMIC DNA]</scope>
    <source>
        <strain evidence="3">cv. Chardonnay</strain>
        <tissue evidence="2">Leaf</tissue>
    </source>
</reference>
<evidence type="ECO:0000259" key="1">
    <source>
        <dbReference type="Pfam" id="PF22936"/>
    </source>
</evidence>
<gene>
    <name evidence="2" type="ORF">CK203_050109</name>
</gene>
<dbReference type="Proteomes" id="UP000288805">
    <property type="component" value="Unassembled WGS sequence"/>
</dbReference>
<feature type="domain" description="Retrovirus-related Pol polyprotein from transposon TNT 1-94-like beta-barrel" evidence="1">
    <location>
        <begin position="137"/>
        <end position="184"/>
    </location>
</feature>
<organism evidence="2 3">
    <name type="scientific">Vitis vinifera</name>
    <name type="common">Grape</name>
    <dbReference type="NCBI Taxonomy" id="29760"/>
    <lineage>
        <taxon>Eukaryota</taxon>
        <taxon>Viridiplantae</taxon>
        <taxon>Streptophyta</taxon>
        <taxon>Embryophyta</taxon>
        <taxon>Tracheophyta</taxon>
        <taxon>Spermatophyta</taxon>
        <taxon>Magnoliopsida</taxon>
        <taxon>eudicotyledons</taxon>
        <taxon>Gunneridae</taxon>
        <taxon>Pentapetalae</taxon>
        <taxon>rosids</taxon>
        <taxon>Vitales</taxon>
        <taxon>Vitaceae</taxon>
        <taxon>Viteae</taxon>
        <taxon>Vitis</taxon>
    </lineage>
</organism>
<comment type="caution">
    <text evidence="2">The sequence shown here is derived from an EMBL/GenBank/DDBJ whole genome shotgun (WGS) entry which is preliminary data.</text>
</comment>
<evidence type="ECO:0000313" key="3">
    <source>
        <dbReference type="Proteomes" id="UP000288805"/>
    </source>
</evidence>
<evidence type="ECO:0000313" key="2">
    <source>
        <dbReference type="EMBL" id="RVW77253.1"/>
    </source>
</evidence>
<accession>A0A438GYJ5</accession>
<dbReference type="EMBL" id="QGNW01000315">
    <property type="protein sequence ID" value="RVW77253.1"/>
    <property type="molecule type" value="Genomic_DNA"/>
</dbReference>
<proteinExistence type="predicted"/>
<name>A0A438GYJ5_VITVI</name>
<dbReference type="InterPro" id="IPR054722">
    <property type="entry name" value="PolX-like_BBD"/>
</dbReference>
<dbReference type="Pfam" id="PF22936">
    <property type="entry name" value="Pol_BBD"/>
    <property type="match status" value="1"/>
</dbReference>
<dbReference type="AlphaFoldDB" id="A0A438GYJ5"/>